<dbReference type="PANTHER" id="PTHR43046">
    <property type="entry name" value="GDP-MANNOSE MANNOSYL HYDROLASE"/>
    <property type="match status" value="1"/>
</dbReference>
<name>A0A3L7A5A2_9MICO</name>
<organism evidence="6 7">
    <name type="scientific">Mycetocola tolaasinivorans</name>
    <dbReference type="NCBI Taxonomy" id="76635"/>
    <lineage>
        <taxon>Bacteria</taxon>
        <taxon>Bacillati</taxon>
        <taxon>Actinomycetota</taxon>
        <taxon>Actinomycetes</taxon>
        <taxon>Micrococcales</taxon>
        <taxon>Microbacteriaceae</taxon>
        <taxon>Mycetocola</taxon>
    </lineage>
</organism>
<comment type="cofactor">
    <cofactor evidence="1">
        <name>Mg(2+)</name>
        <dbReference type="ChEBI" id="CHEBI:18420"/>
    </cofactor>
</comment>
<gene>
    <name evidence="6" type="ORF">D9V32_12435</name>
</gene>
<dbReference type="Proteomes" id="UP000272503">
    <property type="component" value="Unassembled WGS sequence"/>
</dbReference>
<proteinExistence type="inferred from homology"/>
<dbReference type="PRINTS" id="PR00502">
    <property type="entry name" value="NUDIXFAMILY"/>
</dbReference>
<dbReference type="Pfam" id="PF00293">
    <property type="entry name" value="NUDIX"/>
    <property type="match status" value="1"/>
</dbReference>
<dbReference type="PROSITE" id="PS51462">
    <property type="entry name" value="NUDIX"/>
    <property type="match status" value="1"/>
</dbReference>
<dbReference type="InterPro" id="IPR020476">
    <property type="entry name" value="Nudix_hydrolase"/>
</dbReference>
<keyword evidence="7" id="KW-1185">Reference proteome</keyword>
<dbReference type="AlphaFoldDB" id="A0A3L7A5A2"/>
<dbReference type="GO" id="GO:0016787">
    <property type="term" value="F:hydrolase activity"/>
    <property type="evidence" value="ECO:0007669"/>
    <property type="project" value="UniProtKB-KW"/>
</dbReference>
<evidence type="ECO:0000313" key="6">
    <source>
        <dbReference type="EMBL" id="RLP74492.1"/>
    </source>
</evidence>
<dbReference type="InterPro" id="IPR015797">
    <property type="entry name" value="NUDIX_hydrolase-like_dom_sf"/>
</dbReference>
<comment type="similarity">
    <text evidence="2 4">Belongs to the Nudix hydrolase family.</text>
</comment>
<evidence type="ECO:0000256" key="2">
    <source>
        <dbReference type="ARBA" id="ARBA00005582"/>
    </source>
</evidence>
<dbReference type="Gene3D" id="3.90.79.10">
    <property type="entry name" value="Nucleoside Triphosphate Pyrophosphohydrolase"/>
    <property type="match status" value="1"/>
</dbReference>
<dbReference type="SUPFAM" id="SSF55811">
    <property type="entry name" value="Nudix"/>
    <property type="match status" value="1"/>
</dbReference>
<dbReference type="OrthoDB" id="21342at2"/>
<feature type="domain" description="Nudix hydrolase" evidence="5">
    <location>
        <begin position="8"/>
        <end position="137"/>
    </location>
</feature>
<dbReference type="PANTHER" id="PTHR43046:SF14">
    <property type="entry name" value="MUTT_NUDIX FAMILY PROTEIN"/>
    <property type="match status" value="1"/>
</dbReference>
<evidence type="ECO:0000313" key="7">
    <source>
        <dbReference type="Proteomes" id="UP000272503"/>
    </source>
</evidence>
<evidence type="ECO:0000256" key="3">
    <source>
        <dbReference type="ARBA" id="ARBA00022801"/>
    </source>
</evidence>
<dbReference type="EMBL" id="RCUX01000010">
    <property type="protein sequence ID" value="RLP74492.1"/>
    <property type="molecule type" value="Genomic_DNA"/>
</dbReference>
<dbReference type="PROSITE" id="PS00893">
    <property type="entry name" value="NUDIX_BOX"/>
    <property type="match status" value="1"/>
</dbReference>
<dbReference type="RefSeq" id="WP_121649241.1">
    <property type="nucleotide sequence ID" value="NZ_RCUX01000010.1"/>
</dbReference>
<protein>
    <submittedName>
        <fullName evidence="6">NUDIX domain-containing protein</fullName>
    </submittedName>
</protein>
<accession>A0A3L7A5A2</accession>
<comment type="caution">
    <text evidence="6">The sequence shown here is derived from an EMBL/GenBank/DDBJ whole genome shotgun (WGS) entry which is preliminary data.</text>
</comment>
<sequence>MSHPAPTEPRVGCGAAILRDGRLLLIRRLREPEAGAWGLPGGKVDLGETVPAAIAREIAEEIDIALAGTTLLCVVDQIDAEAGTHWIAPVHLATAFTGTPRLVEPHKHDGLDWFPLDALPTPLTVATVQAVAALNAREMSA</sequence>
<evidence type="ECO:0000256" key="4">
    <source>
        <dbReference type="RuleBase" id="RU003476"/>
    </source>
</evidence>
<dbReference type="InterPro" id="IPR020084">
    <property type="entry name" value="NUDIX_hydrolase_CS"/>
</dbReference>
<evidence type="ECO:0000259" key="5">
    <source>
        <dbReference type="PROSITE" id="PS51462"/>
    </source>
</evidence>
<evidence type="ECO:0000256" key="1">
    <source>
        <dbReference type="ARBA" id="ARBA00001946"/>
    </source>
</evidence>
<reference evidence="6 7" key="1">
    <citation type="submission" date="2018-10" db="EMBL/GenBank/DDBJ databases">
        <authorList>
            <person name="Li J."/>
        </authorList>
    </citation>
    <scope>NUCLEOTIDE SEQUENCE [LARGE SCALE GENOMIC DNA]</scope>
    <source>
        <strain evidence="6 7">IF 016277</strain>
    </source>
</reference>
<dbReference type="InterPro" id="IPR000086">
    <property type="entry name" value="NUDIX_hydrolase_dom"/>
</dbReference>
<keyword evidence="3 4" id="KW-0378">Hydrolase</keyword>